<reference evidence="1" key="1">
    <citation type="submission" date="2020-09" db="EMBL/GenBank/DDBJ databases">
        <authorList>
            <person name="Palma L."/>
            <person name="Caballero P."/>
            <person name="Berry C."/>
            <person name="Del Valle E."/>
        </authorList>
    </citation>
    <scope>NUCLEOTIDE SEQUENCE</scope>
    <source>
        <strain evidence="1">M</strain>
    </source>
</reference>
<comment type="caution">
    <text evidence="1">The sequence shown here is derived from an EMBL/GenBank/DDBJ whole genome shotgun (WGS) entry which is preliminary data.</text>
</comment>
<dbReference type="GeneID" id="97124648"/>
<dbReference type="Proteomes" id="UP001193920">
    <property type="component" value="Unassembled WGS sequence"/>
</dbReference>
<sequence length="83" mass="9278">MNDYSHEIEQIAAAQACHGPNRFVHAVMKWHFSEETGTVVVSHLSRYAFYPRILEKDTAIRLPGDGQIGDSLADIATERTGSY</sequence>
<organism evidence="1">
    <name type="scientific">Xenorhabdus szentirmaii</name>
    <dbReference type="NCBI Taxonomy" id="290112"/>
    <lineage>
        <taxon>Bacteria</taxon>
        <taxon>Pseudomonadati</taxon>
        <taxon>Pseudomonadota</taxon>
        <taxon>Gammaproteobacteria</taxon>
        <taxon>Enterobacterales</taxon>
        <taxon>Morganellaceae</taxon>
        <taxon>Xenorhabdus</taxon>
    </lineage>
</organism>
<name>A0AAW3YVP6_9GAMM</name>
<evidence type="ECO:0000313" key="1">
    <source>
        <dbReference type="EMBL" id="MBD2802210.1"/>
    </source>
</evidence>
<reference evidence="1" key="2">
    <citation type="journal article" date="2024" name="Toxins">
        <title>Genome Sequence Analysis of Native Xenorhabdus Strains Isolated from Entomopathogenic Nematodes in Argentina.</title>
        <authorList>
            <person name="Palma L."/>
            <person name="Frizzo L."/>
            <person name="Kaiser S."/>
            <person name="Berry C."/>
            <person name="Caballero P."/>
            <person name="Bode H.B."/>
            <person name="Del Valle E.E."/>
        </authorList>
    </citation>
    <scope>NUCLEOTIDE SEQUENCE</scope>
    <source>
        <strain evidence="1">M</strain>
    </source>
</reference>
<dbReference type="EMBL" id="JACXBF010000467">
    <property type="protein sequence ID" value="MBD2802210.1"/>
    <property type="molecule type" value="Genomic_DNA"/>
</dbReference>
<dbReference type="RefSeq" id="WP_038235338.1">
    <property type="nucleotide sequence ID" value="NZ_CAWNPE010000001.1"/>
</dbReference>
<proteinExistence type="predicted"/>
<protein>
    <submittedName>
        <fullName evidence="1">Uncharacterized protein</fullName>
    </submittedName>
</protein>
<accession>A0AAW3YVP6</accession>
<gene>
    <name evidence="1" type="ORF">ID854_17640</name>
</gene>
<dbReference type="AlphaFoldDB" id="A0AAW3YVP6"/>